<protein>
    <submittedName>
        <fullName evidence="3">Uncharacterized protein</fullName>
    </submittedName>
</protein>
<dbReference type="EMBL" id="JBJQND010000003">
    <property type="protein sequence ID" value="KAL3881503.1"/>
    <property type="molecule type" value="Genomic_DNA"/>
</dbReference>
<feature type="coiled-coil region" evidence="1">
    <location>
        <begin position="53"/>
        <end position="80"/>
    </location>
</feature>
<dbReference type="Proteomes" id="UP001634394">
    <property type="component" value="Unassembled WGS sequence"/>
</dbReference>
<gene>
    <name evidence="3" type="ORF">ACJMK2_027935</name>
</gene>
<feature type="compositionally biased region" description="Basic and acidic residues" evidence="2">
    <location>
        <begin position="178"/>
        <end position="190"/>
    </location>
</feature>
<feature type="region of interest" description="Disordered" evidence="2">
    <location>
        <begin position="163"/>
        <end position="190"/>
    </location>
</feature>
<dbReference type="AlphaFoldDB" id="A0ABD3X9F0"/>
<organism evidence="3 4">
    <name type="scientific">Sinanodonta woodiana</name>
    <name type="common">Chinese pond mussel</name>
    <name type="synonym">Anodonta woodiana</name>
    <dbReference type="NCBI Taxonomy" id="1069815"/>
    <lineage>
        <taxon>Eukaryota</taxon>
        <taxon>Metazoa</taxon>
        <taxon>Spiralia</taxon>
        <taxon>Lophotrochozoa</taxon>
        <taxon>Mollusca</taxon>
        <taxon>Bivalvia</taxon>
        <taxon>Autobranchia</taxon>
        <taxon>Heteroconchia</taxon>
        <taxon>Palaeoheterodonta</taxon>
        <taxon>Unionida</taxon>
        <taxon>Unionoidea</taxon>
        <taxon>Unionidae</taxon>
        <taxon>Unioninae</taxon>
        <taxon>Sinanodonta</taxon>
    </lineage>
</organism>
<comment type="caution">
    <text evidence="3">The sequence shown here is derived from an EMBL/GenBank/DDBJ whole genome shotgun (WGS) entry which is preliminary data.</text>
</comment>
<feature type="region of interest" description="Disordered" evidence="2">
    <location>
        <begin position="282"/>
        <end position="340"/>
    </location>
</feature>
<evidence type="ECO:0000256" key="1">
    <source>
        <dbReference type="SAM" id="Coils"/>
    </source>
</evidence>
<evidence type="ECO:0000313" key="3">
    <source>
        <dbReference type="EMBL" id="KAL3881503.1"/>
    </source>
</evidence>
<accession>A0ABD3X9F0</accession>
<feature type="compositionally biased region" description="Basic and acidic residues" evidence="2">
    <location>
        <begin position="304"/>
        <end position="320"/>
    </location>
</feature>
<evidence type="ECO:0000256" key="2">
    <source>
        <dbReference type="SAM" id="MobiDB-lite"/>
    </source>
</evidence>
<name>A0ABD3X9F0_SINWO</name>
<keyword evidence="4" id="KW-1185">Reference proteome</keyword>
<feature type="compositionally biased region" description="Polar residues" evidence="2">
    <location>
        <begin position="163"/>
        <end position="177"/>
    </location>
</feature>
<evidence type="ECO:0000313" key="4">
    <source>
        <dbReference type="Proteomes" id="UP001634394"/>
    </source>
</evidence>
<sequence>MFTFKDQPGIEEKSKDELVQTFKWLETLHQRIKIEMCHEGQGDSSTDCAPISRDTIDNDVSKLLERKQELEENIKQLKLLEVAQSGKSQGMIHDVYQEELAETHGQLEHQNHRQHFEMVLDGPAEFIMDCSQVSRDGIDADKSNLVEIKDHLEEKVQQFNQLMESEVTPSGKSQTGSGDRDQEELHPKHSFESIIPVISIKCEGDNDMDFSSVIPHDNCISVVLPRQQPMEGKIEQLGQLNQAEETTANKNFVCITMEQKSKPEYGLAQLEIQVTATKVEPSKKTPLEHKNKRHLKPHGPVFFMDKRQVPQLETPKETQTRPHQPPLKRRTTKPKTKTQR</sequence>
<feature type="compositionally biased region" description="Basic residues" evidence="2">
    <location>
        <begin position="326"/>
        <end position="340"/>
    </location>
</feature>
<keyword evidence="1" id="KW-0175">Coiled coil</keyword>
<proteinExistence type="predicted"/>
<reference evidence="3 4" key="1">
    <citation type="submission" date="2024-11" db="EMBL/GenBank/DDBJ databases">
        <title>Chromosome-level genome assembly of the freshwater bivalve Anodonta woodiana.</title>
        <authorList>
            <person name="Chen X."/>
        </authorList>
    </citation>
    <scope>NUCLEOTIDE SEQUENCE [LARGE SCALE GENOMIC DNA]</scope>
    <source>
        <strain evidence="3">MN2024</strain>
        <tissue evidence="3">Gills</tissue>
    </source>
</reference>